<dbReference type="InterPro" id="IPR036869">
    <property type="entry name" value="J_dom_sf"/>
</dbReference>
<dbReference type="GeneID" id="96873829"/>
<dbReference type="InterPro" id="IPR001623">
    <property type="entry name" value="DnaJ_domain"/>
</dbReference>
<dbReference type="AlphaFoldDB" id="A0A1B1NNL1"/>
<dbReference type="InterPro" id="IPR052945">
    <property type="entry name" value="Mitotic_Regulator"/>
</dbReference>
<dbReference type="Gene3D" id="1.10.287.110">
    <property type="entry name" value="DnaJ domain"/>
    <property type="match status" value="1"/>
</dbReference>
<dbReference type="InterPro" id="IPR006597">
    <property type="entry name" value="Sel1-like"/>
</dbReference>
<proteinExistence type="predicted"/>
<dbReference type="PATRIC" id="fig|45658.6.peg.1527"/>
<reference evidence="2 3" key="1">
    <citation type="submission" date="2016-07" db="EMBL/GenBank/DDBJ databases">
        <title>Genome sequencing of Vibrio scophthalmi strain VS-05, an isolated from Paralichthys olivaceus.</title>
        <authorList>
            <person name="Han H.-J."/>
        </authorList>
    </citation>
    <scope>NUCLEOTIDE SEQUENCE [LARGE SCALE GENOMIC DNA]</scope>
    <source>
        <strain evidence="2 3">VS-05</strain>
    </source>
</reference>
<dbReference type="SMART" id="SM00671">
    <property type="entry name" value="SEL1"/>
    <property type="match status" value="3"/>
</dbReference>
<dbReference type="SUPFAM" id="SSF81901">
    <property type="entry name" value="HCP-like"/>
    <property type="match status" value="1"/>
</dbReference>
<keyword evidence="1" id="KW-0143">Chaperone</keyword>
<dbReference type="STRING" id="45658.VSVS12_01570"/>
<name>A0A1B1NNL1_9VIBR</name>
<dbReference type="SUPFAM" id="SSF46565">
    <property type="entry name" value="Chaperone J-domain"/>
    <property type="match status" value="1"/>
</dbReference>
<dbReference type="Pfam" id="PF08238">
    <property type="entry name" value="Sel1"/>
    <property type="match status" value="3"/>
</dbReference>
<dbReference type="Gene3D" id="1.25.40.10">
    <property type="entry name" value="Tetratricopeptide repeat domain"/>
    <property type="match status" value="1"/>
</dbReference>
<evidence type="ECO:0000313" key="2">
    <source>
        <dbReference type="EMBL" id="ANU36320.1"/>
    </source>
</evidence>
<sequence length="346" mass="39128">MHTLKTFIASLALFSSVTFANSTSIDELTAQAELNNPRAQYQIAQAYKTGDGVAQSSQEALYWLEQAANNRYKLAQRQLVDHYLHGDLGKPNQEQAFYWLTKLAISGDDQAQFELGQLYQTDSDKVDTLGQAKLWYQIAAASNPKAEEALASILEQEFNAQRAKQLAAIEQLDDQHREQSAHSETNTLSSLLNPLSFVLLTLVAALSMILVWLWHRQKKSIGQIHAHSAQNLSQSDELKQQIQQQDKALRKQKQQLELLYSQLKKQQLALKAQSIQSTTANSSQTPHMDLACAMFGYKPAQLPDEKQIKQRYKQLSKIYHPDLKGSEEEMKRLNTCLKLLLSTVNK</sequence>
<dbReference type="RefSeq" id="WP_065430310.1">
    <property type="nucleotide sequence ID" value="NZ_CP016307.1"/>
</dbReference>
<dbReference type="PANTHER" id="PTHR43628">
    <property type="entry name" value="ACTIVATOR OF C KINASE PROTEIN 1-RELATED"/>
    <property type="match status" value="1"/>
</dbReference>
<accession>A0A1B1NNL1</accession>
<dbReference type="InterPro" id="IPR011990">
    <property type="entry name" value="TPR-like_helical_dom_sf"/>
</dbReference>
<dbReference type="PANTHER" id="PTHR43628:SF1">
    <property type="entry name" value="CHITIN SYNTHASE REGULATORY FACTOR 2-RELATED"/>
    <property type="match status" value="1"/>
</dbReference>
<protein>
    <submittedName>
        <fullName evidence="2">Secretory immunoglobulin A-binding protein EsiB</fullName>
    </submittedName>
</protein>
<gene>
    <name evidence="2" type="ORF">VSVS05_01193</name>
</gene>
<dbReference type="KEGG" id="vsc:VSVS12_01570"/>
<dbReference type="CDD" id="cd06257">
    <property type="entry name" value="DnaJ"/>
    <property type="match status" value="1"/>
</dbReference>
<keyword evidence="3" id="KW-1185">Reference proteome</keyword>
<dbReference type="Proteomes" id="UP000092528">
    <property type="component" value="Chromosome 1"/>
</dbReference>
<organism evidence="2 3">
    <name type="scientific">Vibrio scophthalmi</name>
    <dbReference type="NCBI Taxonomy" id="45658"/>
    <lineage>
        <taxon>Bacteria</taxon>
        <taxon>Pseudomonadati</taxon>
        <taxon>Pseudomonadota</taxon>
        <taxon>Gammaproteobacteria</taxon>
        <taxon>Vibrionales</taxon>
        <taxon>Vibrionaceae</taxon>
        <taxon>Vibrio</taxon>
    </lineage>
</organism>
<evidence type="ECO:0000313" key="3">
    <source>
        <dbReference type="Proteomes" id="UP000092528"/>
    </source>
</evidence>
<dbReference type="EMBL" id="CP016414">
    <property type="protein sequence ID" value="ANU36320.1"/>
    <property type="molecule type" value="Genomic_DNA"/>
</dbReference>
<evidence type="ECO:0000256" key="1">
    <source>
        <dbReference type="ARBA" id="ARBA00023186"/>
    </source>
</evidence>